<dbReference type="SUPFAM" id="SSF53335">
    <property type="entry name" value="S-adenosyl-L-methionine-dependent methyltransferases"/>
    <property type="match status" value="1"/>
</dbReference>
<dbReference type="PANTHER" id="PTHR12049">
    <property type="entry name" value="PROTEIN ARGININE METHYLTRANSFERASE NDUFAF7, MITOCHONDRIAL"/>
    <property type="match status" value="1"/>
</dbReference>
<keyword evidence="2" id="KW-0808">Transferase</keyword>
<dbReference type="InterPro" id="IPR029063">
    <property type="entry name" value="SAM-dependent_MTases_sf"/>
</dbReference>
<dbReference type="InterPro" id="IPR038375">
    <property type="entry name" value="NDUFAF7_sf"/>
</dbReference>
<dbReference type="PANTHER" id="PTHR12049:SF7">
    <property type="entry name" value="PROTEIN ARGININE METHYLTRANSFERASE NDUFAF7, MITOCHONDRIAL"/>
    <property type="match status" value="1"/>
</dbReference>
<keyword evidence="1 3" id="KW-0489">Methyltransferase</keyword>
<dbReference type="EMBL" id="CP063982">
    <property type="protein sequence ID" value="UOD50322.1"/>
    <property type="molecule type" value="Genomic_DNA"/>
</dbReference>
<dbReference type="InterPro" id="IPR003788">
    <property type="entry name" value="NDUFAF7"/>
</dbReference>
<dbReference type="Gene3D" id="3.40.50.12710">
    <property type="match status" value="1"/>
</dbReference>
<name>A0ABY4AJ68_9BURK</name>
<dbReference type="RefSeq" id="WP_243478728.1">
    <property type="nucleotide sequence ID" value="NZ_CP063982.1"/>
</dbReference>
<gene>
    <name evidence="3" type="ORF">DHf2319_12985</name>
</gene>
<evidence type="ECO:0000256" key="2">
    <source>
        <dbReference type="ARBA" id="ARBA00022679"/>
    </source>
</evidence>
<sequence length="392" mass="43161">MQNPHGQRPDPAQIHLSADALAHSEKLTTRLRDQIAQAGGWMSFAQWMQQALYEPGLGYYSAGLAKLATRDTLHCPSSASGDFVTAPELSAAFGYTLAQQVAQVLREQDKPTILEFGAGSGQLAHDVLTALADQELHPHYHILEVSADLRERQQLKLAHWGTQVQWLDQLPDTFIGVVLANEVLDAMPVHLVGWTSDGTVFERGVAWGTDGFVWEDRPAGEVLANELAGKMPPLPGYLTEINLAGRAWINEVSQRLQWGIALLIDYGFPQAEYYHPQRREGTLMCHIQHRSHAQPLILPGLQDITAHVDFSAMASAAFDAGLNVLGYTSQARFLLNAGLLDILPKLDINTQRGIDKLISEAEMGELFKVLAVGRGIDSDLIGFSRGDRRHQL</sequence>
<keyword evidence="4" id="KW-1185">Reference proteome</keyword>
<proteinExistence type="predicted"/>
<accession>A0ABY4AJ68</accession>
<protein>
    <submittedName>
        <fullName evidence="3">SAM-dependent methyltransferase</fullName>
    </submittedName>
</protein>
<dbReference type="Pfam" id="PF02636">
    <property type="entry name" value="Methyltransf_28"/>
    <property type="match status" value="1"/>
</dbReference>
<organism evidence="3 4">
    <name type="scientific">Orrella daihaiensis</name>
    <dbReference type="NCBI Taxonomy" id="2782176"/>
    <lineage>
        <taxon>Bacteria</taxon>
        <taxon>Pseudomonadati</taxon>
        <taxon>Pseudomonadota</taxon>
        <taxon>Betaproteobacteria</taxon>
        <taxon>Burkholderiales</taxon>
        <taxon>Alcaligenaceae</taxon>
        <taxon>Orrella</taxon>
    </lineage>
</organism>
<dbReference type="GO" id="GO:0008168">
    <property type="term" value="F:methyltransferase activity"/>
    <property type="evidence" value="ECO:0007669"/>
    <property type="project" value="UniProtKB-KW"/>
</dbReference>
<evidence type="ECO:0000313" key="3">
    <source>
        <dbReference type="EMBL" id="UOD50322.1"/>
    </source>
</evidence>
<evidence type="ECO:0000313" key="4">
    <source>
        <dbReference type="Proteomes" id="UP000831607"/>
    </source>
</evidence>
<reference evidence="3 4" key="1">
    <citation type="submission" date="2020-11" db="EMBL/GenBank/DDBJ databases">
        <title>Algicoccus daihaiensis sp.nov., isolated from Daihai Lake in Inner Mongolia.</title>
        <authorList>
            <person name="Kai J."/>
        </authorList>
    </citation>
    <scope>NUCLEOTIDE SEQUENCE [LARGE SCALE GENOMIC DNA]</scope>
    <source>
        <strain evidence="4">f23</strain>
    </source>
</reference>
<evidence type="ECO:0000256" key="1">
    <source>
        <dbReference type="ARBA" id="ARBA00022603"/>
    </source>
</evidence>
<dbReference type="GO" id="GO:0032259">
    <property type="term" value="P:methylation"/>
    <property type="evidence" value="ECO:0007669"/>
    <property type="project" value="UniProtKB-KW"/>
</dbReference>
<dbReference type="Proteomes" id="UP000831607">
    <property type="component" value="Chromosome"/>
</dbReference>